<evidence type="ECO:0008006" key="4">
    <source>
        <dbReference type="Google" id="ProtNLM"/>
    </source>
</evidence>
<keyword evidence="1" id="KW-0472">Membrane</keyword>
<proteinExistence type="predicted"/>
<dbReference type="Pfam" id="PF19119">
    <property type="entry name" value="DUF5803"/>
    <property type="match status" value="1"/>
</dbReference>
<dbReference type="InterPro" id="IPR043826">
    <property type="entry name" value="DUF5803"/>
</dbReference>
<dbReference type="GeneID" id="26658546"/>
<dbReference type="Proteomes" id="UP000066737">
    <property type="component" value="Chromosome I"/>
</dbReference>
<dbReference type="OrthoDB" id="312630at2157"/>
<dbReference type="EMBL" id="LN831302">
    <property type="protein sequence ID" value="CQH52651.1"/>
    <property type="molecule type" value="Genomic_DNA"/>
</dbReference>
<accession>A0A0U5H2U1</accession>
<keyword evidence="1" id="KW-1133">Transmembrane helix</keyword>
<protein>
    <recommendedName>
        <fullName evidence="4">Lipoprotein</fullName>
    </recommendedName>
</protein>
<dbReference type="RefSeq" id="WP_059056338.1">
    <property type="nucleotide sequence ID" value="NZ_CEML01000002.1"/>
</dbReference>
<dbReference type="KEGG" id="hhb:Hhub_1871"/>
<name>A0A0U5H2U1_9EURY</name>
<evidence type="ECO:0000256" key="1">
    <source>
        <dbReference type="SAM" id="Phobius"/>
    </source>
</evidence>
<evidence type="ECO:0000313" key="3">
    <source>
        <dbReference type="Proteomes" id="UP000066737"/>
    </source>
</evidence>
<dbReference type="PROSITE" id="PS51257">
    <property type="entry name" value="PROKAR_LIPOPROTEIN"/>
    <property type="match status" value="1"/>
</dbReference>
<sequence length="240" mass="25598">MSRLKVALGVLALVALAGCAGTGLGGTPAPSDEQLAENATYDWSHDADVTLNVTGGEYKTVADVNGSERVRLASTSGFAARNPVSISAVQFRYENGTVVGADAIDVSTRDQRTVIDLPAANGTFAYTGSAGTRSVNAPLDFEGSHEVVLPPGMRVSFPVFGDVSPGGYEQSVEDNRVHLRWSSLSSATVSVDYYLVRDLYIFGGLLGALSLVAVGGVVYYRLRIRRLEREREEAGLDYER</sequence>
<feature type="transmembrane region" description="Helical" evidence="1">
    <location>
        <begin position="199"/>
        <end position="222"/>
    </location>
</feature>
<evidence type="ECO:0000313" key="2">
    <source>
        <dbReference type="EMBL" id="CQH52651.1"/>
    </source>
</evidence>
<organism evidence="2 3">
    <name type="scientific">Halobacterium hubeiense</name>
    <dbReference type="NCBI Taxonomy" id="1407499"/>
    <lineage>
        <taxon>Archaea</taxon>
        <taxon>Methanobacteriati</taxon>
        <taxon>Methanobacteriota</taxon>
        <taxon>Stenosarchaea group</taxon>
        <taxon>Halobacteria</taxon>
        <taxon>Halobacteriales</taxon>
        <taxon>Halobacteriaceae</taxon>
        <taxon>Halobacterium</taxon>
    </lineage>
</organism>
<dbReference type="AlphaFoldDB" id="A0A0U5H2U1"/>
<keyword evidence="3" id="KW-1185">Reference proteome</keyword>
<reference evidence="3" key="1">
    <citation type="journal article" date="2016" name="Environ. Microbiol.">
        <title>The complete genome of a viable archaeum isolated from 123-million-year-old rock salt.</title>
        <authorList>
            <person name="Jaakkola S.T."/>
            <person name="Pfeiffer F."/>
            <person name="Ravantti J.J."/>
            <person name="Guo Q."/>
            <person name="Liu Y."/>
            <person name="Chen X."/>
            <person name="Ma H."/>
            <person name="Yang C."/>
            <person name="Oksanen H.M."/>
            <person name="Bamford D.H."/>
        </authorList>
    </citation>
    <scope>NUCLEOTIDE SEQUENCE</scope>
    <source>
        <strain evidence="3">JI20-1</strain>
    </source>
</reference>
<gene>
    <name evidence="2" type="ORF">HHUB_1871</name>
</gene>
<keyword evidence="1" id="KW-0812">Transmembrane</keyword>
<dbReference type="STRING" id="1407499.HHUB_1871"/>